<proteinExistence type="predicted"/>
<dbReference type="Proteomes" id="UP000265703">
    <property type="component" value="Unassembled WGS sequence"/>
</dbReference>
<name>A0A397SFV5_9GLOM</name>
<dbReference type="GO" id="GO:0004674">
    <property type="term" value="F:protein serine/threonine kinase activity"/>
    <property type="evidence" value="ECO:0007669"/>
    <property type="project" value="TreeGrafter"/>
</dbReference>
<dbReference type="OrthoDB" id="2322268at2759"/>
<dbReference type="PANTHER" id="PTHR44329">
    <property type="entry name" value="SERINE/THREONINE-PROTEIN KINASE TNNI3K-RELATED"/>
    <property type="match status" value="1"/>
</dbReference>
<evidence type="ECO:0000259" key="1">
    <source>
        <dbReference type="PROSITE" id="PS50011"/>
    </source>
</evidence>
<accession>A0A397SFV5</accession>
<dbReference type="Gene3D" id="1.10.510.10">
    <property type="entry name" value="Transferase(Phosphotransferase) domain 1"/>
    <property type="match status" value="1"/>
</dbReference>
<feature type="domain" description="Protein kinase" evidence="1">
    <location>
        <begin position="1020"/>
        <end position="1300"/>
    </location>
</feature>
<dbReference type="EMBL" id="QKYT01000544">
    <property type="protein sequence ID" value="RIA83759.1"/>
    <property type="molecule type" value="Genomic_DNA"/>
</dbReference>
<evidence type="ECO:0000313" key="2">
    <source>
        <dbReference type="EMBL" id="RIA83759.1"/>
    </source>
</evidence>
<protein>
    <recommendedName>
        <fullName evidence="1">Protein kinase domain-containing protein</fullName>
    </recommendedName>
</protein>
<dbReference type="InterPro" id="IPR001245">
    <property type="entry name" value="Ser-Thr/Tyr_kinase_cat_dom"/>
</dbReference>
<dbReference type="GO" id="GO:0005524">
    <property type="term" value="F:ATP binding"/>
    <property type="evidence" value="ECO:0007669"/>
    <property type="project" value="InterPro"/>
</dbReference>
<dbReference type="PROSITE" id="PS50011">
    <property type="entry name" value="PROTEIN_KINASE_DOM"/>
    <property type="match status" value="1"/>
</dbReference>
<dbReference type="InterPro" id="IPR000719">
    <property type="entry name" value="Prot_kinase_dom"/>
</dbReference>
<dbReference type="InterPro" id="IPR011009">
    <property type="entry name" value="Kinase-like_dom_sf"/>
</dbReference>
<comment type="caution">
    <text evidence="2">The sequence shown here is derived from an EMBL/GenBank/DDBJ whole genome shotgun (WGS) entry which is preliminary data.</text>
</comment>
<dbReference type="STRING" id="658196.A0A397SFV5"/>
<dbReference type="SUPFAM" id="SSF56112">
    <property type="entry name" value="Protein kinase-like (PK-like)"/>
    <property type="match status" value="1"/>
</dbReference>
<sequence length="1385" mass="164859">MISSQYNDITRCKNCGKKYTSIRHAWCRPCQINYLKKNFTNWTSENEKIDNFIQEMQLKIKEWNDIVLEWMPYDKFIDIKEIGKDDASTIYSAIWTDSLLNYDDDKMECTREFNKKVTLKYLENSQNLIDEFLNEAKNHSIKNTSILRFGEKDILKIYGISRNPDTKDYIIILQDGYCEKCGEEYTNIKYKWCNPCLINDLKNNFSNWTSGNEKIDYFIQGKQLEFDDYCWNDVIFEWIPYSQFSDIKEISKNDFTTVYLAIWKDGPLYYYDNKKNLRRNHNRKVSLKCFGNLQNTVDEYINKAENDNEYTKLYGILKHSWTSGNEKIDNFVQVVQLKIESVFQDDEIFEWIPYDQFNNLNEIGKGDFITIYSAIWKNGPLNYDYDEEKWIRKPNMEISLKCLNNSQNMTDEFLNKIVYYLSDEDNPKIYGISQNPSTKDYIMIFQDEYCEKCCKIYTNICYKWCKPCWINDFKNNWTSGNEKIDDFIQEMQVNDEDESIYSLTMFEWIPYEKFNKVEEIGKISFTTIYSAIWNEGPLYIGRRIRKPNKRVVLKCLDNSKNAINELINKTKNYLVKGYSNTIKIYGISQNPDTRDYIIVSKIDYCEKCGRQYSFEGYCKPCQKYYLKNNFTNWTSENERIDVFIQEMQLKIEKRFRNDGIFEWIPYNQFYNLNEIGKGDFITIYSAIWKNGPLNYDYDDVKWIRKPNREVVLKSLDNSQNKINEFLNEVKNHNHKIYGLSKNANTKDYIIVLQNEYCKKCGEKYKNVRYKWCKLCWLNSTKHSWTSGNKRIDEFIQEMQLKMDSLEDIIFKWIPYNQFNNIKEIYKNGFTTIYSAIWKDGPLYYNYQKVEWIREPNKEIALKCLDNSQNMIDKFFNEVIEVKNYSIKNTSFVERFINNTNNILKIYGISQNPNTKDYIMAKIYSINPYSSNILQIYGISQNPDTKNYIMVLQDGYCEKCGEQYTNVYHKWCKSCQINNLKNNFIKWSSENKKIDDLIQEMQVTINNYNDKIFEWIPYSQFYNIKEVGKGGFATVYSAIWKDGSLYYDINEKIYIRNQNEIVALKCLDNSQNKIDEFLDEVKAYSSNPYSYNILKIYGISQNADTKDYIMVLQYAKCGNFNDWIYYNYKDFNWKCKIIVLNNISKGLKEIHQKQMVHRDFHIGNILFNNHIENSSFTYMDITTLISDMGLCGNVDNIDKTKIYGVMPYVAPEVLRGKPYTQAADIYSFGMIMYFVATGRQPFANYAHNELLALDICKGRKPEINEPEAPKCYIDLMNKCLDLNPNNRPNVNEIVELISSFINLYDIDYSKLYNEDFITIKNDEIEEQFKKAEEYRELHLPSFEKNRQYATHPQAIYTSRILNPFTENLPKYNDDNTECLDCGIIND</sequence>
<gene>
    <name evidence="2" type="ORF">C1645_833312</name>
</gene>
<dbReference type="Pfam" id="PF07714">
    <property type="entry name" value="PK_Tyr_Ser-Thr"/>
    <property type="match status" value="1"/>
</dbReference>
<evidence type="ECO:0000313" key="3">
    <source>
        <dbReference type="Proteomes" id="UP000265703"/>
    </source>
</evidence>
<dbReference type="InterPro" id="IPR051681">
    <property type="entry name" value="Ser/Thr_Kinases-Pseudokinases"/>
</dbReference>
<organism evidence="2 3">
    <name type="scientific">Glomus cerebriforme</name>
    <dbReference type="NCBI Taxonomy" id="658196"/>
    <lineage>
        <taxon>Eukaryota</taxon>
        <taxon>Fungi</taxon>
        <taxon>Fungi incertae sedis</taxon>
        <taxon>Mucoromycota</taxon>
        <taxon>Glomeromycotina</taxon>
        <taxon>Glomeromycetes</taxon>
        <taxon>Glomerales</taxon>
        <taxon>Glomeraceae</taxon>
        <taxon>Glomus</taxon>
    </lineage>
</organism>
<keyword evidence="3" id="KW-1185">Reference proteome</keyword>
<reference evidence="2 3" key="1">
    <citation type="submission" date="2018-06" db="EMBL/GenBank/DDBJ databases">
        <title>Comparative genomics reveals the genomic features of Rhizophagus irregularis, R. cerebriforme, R. diaphanum and Gigaspora rosea, and their symbiotic lifestyle signature.</title>
        <authorList>
            <person name="Morin E."/>
            <person name="San Clemente H."/>
            <person name="Chen E.C.H."/>
            <person name="De La Providencia I."/>
            <person name="Hainaut M."/>
            <person name="Kuo A."/>
            <person name="Kohler A."/>
            <person name="Murat C."/>
            <person name="Tang N."/>
            <person name="Roy S."/>
            <person name="Loubradou J."/>
            <person name="Henrissat B."/>
            <person name="Grigoriev I.V."/>
            <person name="Corradi N."/>
            <person name="Roux C."/>
            <person name="Martin F.M."/>
        </authorList>
    </citation>
    <scope>NUCLEOTIDE SEQUENCE [LARGE SCALE GENOMIC DNA]</scope>
    <source>
        <strain evidence="2 3">DAOM 227022</strain>
    </source>
</reference>